<proteinExistence type="inferred from homology"/>
<accession>A0A356LLP8</accession>
<dbReference type="GO" id="GO:0046872">
    <property type="term" value="F:metal ion binding"/>
    <property type="evidence" value="ECO:0007669"/>
    <property type="project" value="UniProtKB-KW"/>
</dbReference>
<sequence length="283" mass="30099">MNHSTFICGRFELTLKRPLVMGIVNVTPDSFSDGAAHFSADAATAHALDLIGQGADILDIGGESTRPGADAVSEEEELRRIIPVIHNLRDCGKPISVDTFKPAVMRAALEAGADLINDIYALRMPGALEVVAAHPNCGVCLMHMQGEPKTMQAAPQYENVTDEVYRFLDERKAVAVAAGIAPSRICLDPGYGFGKTVQQNYQLLREQDRLSGLHSPLLIGLSRKTMIASVTGRAPQDRVAGSIAGALAAANRGAAIIRVHDVAQTADALKVWAAIEQGDMHGA</sequence>
<evidence type="ECO:0000256" key="5">
    <source>
        <dbReference type="ARBA" id="ARBA00012458"/>
    </source>
</evidence>
<dbReference type="GO" id="GO:0046656">
    <property type="term" value="P:folic acid biosynthetic process"/>
    <property type="evidence" value="ECO:0007669"/>
    <property type="project" value="UniProtKB-KW"/>
</dbReference>
<dbReference type="Proteomes" id="UP000264036">
    <property type="component" value="Unassembled WGS sequence"/>
</dbReference>
<dbReference type="PANTHER" id="PTHR20941:SF1">
    <property type="entry name" value="FOLIC ACID SYNTHESIS PROTEIN FOL1"/>
    <property type="match status" value="1"/>
</dbReference>
<reference evidence="13 14" key="1">
    <citation type="journal article" date="2018" name="Nat. Biotechnol.">
        <title>A standardized bacterial taxonomy based on genome phylogeny substantially revises the tree of life.</title>
        <authorList>
            <person name="Parks D.H."/>
            <person name="Chuvochina M."/>
            <person name="Waite D.W."/>
            <person name="Rinke C."/>
            <person name="Skarshewski A."/>
            <person name="Chaumeil P.A."/>
            <person name="Hugenholtz P."/>
        </authorList>
    </citation>
    <scope>NUCLEOTIDE SEQUENCE [LARGE SCALE GENOMIC DNA]</scope>
    <source>
        <strain evidence="13">UBA10707</strain>
    </source>
</reference>
<dbReference type="EMBL" id="DOEK01000047">
    <property type="protein sequence ID" value="HBP31953.1"/>
    <property type="molecule type" value="Genomic_DNA"/>
</dbReference>
<dbReference type="FunFam" id="3.20.20.20:FF:000006">
    <property type="entry name" value="Dihydropteroate synthase"/>
    <property type="match status" value="1"/>
</dbReference>
<comment type="similarity">
    <text evidence="4">Belongs to the DHPS family.</text>
</comment>
<comment type="cofactor">
    <cofactor evidence="2">
        <name>Mg(2+)</name>
        <dbReference type="ChEBI" id="CHEBI:18420"/>
    </cofactor>
</comment>
<dbReference type="InterPro" id="IPR045031">
    <property type="entry name" value="DHP_synth-like"/>
</dbReference>
<dbReference type="AlphaFoldDB" id="A0A356LLP8"/>
<protein>
    <recommendedName>
        <fullName evidence="6">Dihydropteroate synthase</fullName>
        <ecNumber evidence="5">2.5.1.15</ecNumber>
    </recommendedName>
    <alternativeName>
        <fullName evidence="11">Dihydropteroate pyrophosphorylase</fullName>
    </alternativeName>
</protein>
<dbReference type="EC" id="2.5.1.15" evidence="5"/>
<keyword evidence="8" id="KW-0479">Metal-binding</keyword>
<dbReference type="NCBIfam" id="TIGR01496">
    <property type="entry name" value="DHPS"/>
    <property type="match status" value="1"/>
</dbReference>
<evidence type="ECO:0000256" key="9">
    <source>
        <dbReference type="ARBA" id="ARBA00022842"/>
    </source>
</evidence>
<dbReference type="Pfam" id="PF00809">
    <property type="entry name" value="Pterin_bind"/>
    <property type="match status" value="1"/>
</dbReference>
<comment type="pathway">
    <text evidence="3">Cofactor biosynthesis; tetrahydrofolate biosynthesis; 7,8-dihydrofolate from 2-amino-4-hydroxy-6-hydroxymethyl-7,8-dihydropteridine diphosphate and 4-aminobenzoate: step 1/2.</text>
</comment>
<keyword evidence="9" id="KW-0460">Magnesium</keyword>
<dbReference type="InterPro" id="IPR000489">
    <property type="entry name" value="Pterin-binding_dom"/>
</dbReference>
<dbReference type="PANTHER" id="PTHR20941">
    <property type="entry name" value="FOLATE SYNTHESIS PROTEINS"/>
    <property type="match status" value="1"/>
</dbReference>
<evidence type="ECO:0000256" key="8">
    <source>
        <dbReference type="ARBA" id="ARBA00022723"/>
    </source>
</evidence>
<organism evidence="13 14">
    <name type="scientific">Advenella kashmirensis</name>
    <dbReference type="NCBI Taxonomy" id="310575"/>
    <lineage>
        <taxon>Bacteria</taxon>
        <taxon>Pseudomonadati</taxon>
        <taxon>Pseudomonadota</taxon>
        <taxon>Betaproteobacteria</taxon>
        <taxon>Burkholderiales</taxon>
        <taxon>Alcaligenaceae</taxon>
    </lineage>
</organism>
<keyword evidence="7" id="KW-0808">Transferase</keyword>
<evidence type="ECO:0000256" key="3">
    <source>
        <dbReference type="ARBA" id="ARBA00004763"/>
    </source>
</evidence>
<dbReference type="InterPro" id="IPR011005">
    <property type="entry name" value="Dihydropteroate_synth-like_sf"/>
</dbReference>
<comment type="caution">
    <text evidence="13">The sequence shown here is derived from an EMBL/GenBank/DDBJ whole genome shotgun (WGS) entry which is preliminary data.</text>
</comment>
<evidence type="ECO:0000313" key="14">
    <source>
        <dbReference type="Proteomes" id="UP000264036"/>
    </source>
</evidence>
<keyword evidence="10" id="KW-0289">Folate biosynthesis</keyword>
<evidence type="ECO:0000256" key="2">
    <source>
        <dbReference type="ARBA" id="ARBA00001946"/>
    </source>
</evidence>
<dbReference type="GO" id="GO:0046654">
    <property type="term" value="P:tetrahydrofolate biosynthetic process"/>
    <property type="evidence" value="ECO:0007669"/>
    <property type="project" value="TreeGrafter"/>
</dbReference>
<evidence type="ECO:0000256" key="7">
    <source>
        <dbReference type="ARBA" id="ARBA00022679"/>
    </source>
</evidence>
<dbReference type="PROSITE" id="PS00793">
    <property type="entry name" value="DHPS_2"/>
    <property type="match status" value="1"/>
</dbReference>
<evidence type="ECO:0000256" key="1">
    <source>
        <dbReference type="ARBA" id="ARBA00000012"/>
    </source>
</evidence>
<dbReference type="Gene3D" id="3.20.20.20">
    <property type="entry name" value="Dihydropteroate synthase-like"/>
    <property type="match status" value="1"/>
</dbReference>
<name>A0A356LLP8_9BURK</name>
<dbReference type="PROSITE" id="PS50972">
    <property type="entry name" value="PTERIN_BINDING"/>
    <property type="match status" value="1"/>
</dbReference>
<dbReference type="SUPFAM" id="SSF51717">
    <property type="entry name" value="Dihydropteroate synthetase-like"/>
    <property type="match status" value="1"/>
</dbReference>
<evidence type="ECO:0000256" key="6">
    <source>
        <dbReference type="ARBA" id="ARBA00016919"/>
    </source>
</evidence>
<evidence type="ECO:0000256" key="4">
    <source>
        <dbReference type="ARBA" id="ARBA00009503"/>
    </source>
</evidence>
<dbReference type="CDD" id="cd00739">
    <property type="entry name" value="DHPS"/>
    <property type="match status" value="1"/>
</dbReference>
<gene>
    <name evidence="13" type="primary">folP</name>
    <name evidence="13" type="ORF">DD666_21410</name>
</gene>
<feature type="domain" description="Pterin-binding" evidence="12">
    <location>
        <begin position="18"/>
        <end position="270"/>
    </location>
</feature>
<evidence type="ECO:0000313" key="13">
    <source>
        <dbReference type="EMBL" id="HBP31953.1"/>
    </source>
</evidence>
<evidence type="ECO:0000259" key="12">
    <source>
        <dbReference type="PROSITE" id="PS50972"/>
    </source>
</evidence>
<comment type="catalytic activity">
    <reaction evidence="1">
        <text>(7,8-dihydropterin-6-yl)methyl diphosphate + 4-aminobenzoate = 7,8-dihydropteroate + diphosphate</text>
        <dbReference type="Rhea" id="RHEA:19949"/>
        <dbReference type="ChEBI" id="CHEBI:17836"/>
        <dbReference type="ChEBI" id="CHEBI:17839"/>
        <dbReference type="ChEBI" id="CHEBI:33019"/>
        <dbReference type="ChEBI" id="CHEBI:72950"/>
        <dbReference type="EC" id="2.5.1.15"/>
    </reaction>
</comment>
<evidence type="ECO:0000256" key="11">
    <source>
        <dbReference type="ARBA" id="ARBA00030193"/>
    </source>
</evidence>
<dbReference type="GO" id="GO:0004156">
    <property type="term" value="F:dihydropteroate synthase activity"/>
    <property type="evidence" value="ECO:0007669"/>
    <property type="project" value="UniProtKB-EC"/>
</dbReference>
<evidence type="ECO:0000256" key="10">
    <source>
        <dbReference type="ARBA" id="ARBA00022909"/>
    </source>
</evidence>
<dbReference type="GO" id="GO:0005829">
    <property type="term" value="C:cytosol"/>
    <property type="evidence" value="ECO:0007669"/>
    <property type="project" value="TreeGrafter"/>
</dbReference>
<dbReference type="InterPro" id="IPR006390">
    <property type="entry name" value="DHP_synth_dom"/>
</dbReference>